<keyword evidence="4" id="KW-1185">Reference proteome</keyword>
<feature type="compositionally biased region" description="Low complexity" evidence="1">
    <location>
        <begin position="152"/>
        <end position="162"/>
    </location>
</feature>
<dbReference type="EMBL" id="LT934116">
    <property type="protein sequence ID" value="VAH71397.1"/>
    <property type="molecule type" value="Genomic_DNA"/>
</dbReference>
<protein>
    <submittedName>
        <fullName evidence="3">Uncharacterized protein</fullName>
    </submittedName>
</protein>
<sequence>MTRRAAAILVLMLSLPAAALLVATIRLPSDGAAKVLRSGLATSKGGKEQTLPLPDKVVVPSEASSRKMRGRGRAATAPCAPSSCRRRAGAWTRWRSAPPRASAASRPDSTRPSTSATTSTTATQARRAPRRRGRGRAATGQCAPSRSRRRAAAWTRWRSAPPHASAVSRSGSTPTATSATTSTTAIPGPSAARTTTTTTPAALHPSPPPHRCSCLLLVSLILLFIQSP</sequence>
<organism evidence="3 4">
    <name type="scientific">Triticum turgidum subsp. durum</name>
    <name type="common">Durum wheat</name>
    <name type="synonym">Triticum durum</name>
    <dbReference type="NCBI Taxonomy" id="4567"/>
    <lineage>
        <taxon>Eukaryota</taxon>
        <taxon>Viridiplantae</taxon>
        <taxon>Streptophyta</taxon>
        <taxon>Embryophyta</taxon>
        <taxon>Tracheophyta</taxon>
        <taxon>Spermatophyta</taxon>
        <taxon>Magnoliopsida</taxon>
        <taxon>Liliopsida</taxon>
        <taxon>Poales</taxon>
        <taxon>Poaceae</taxon>
        <taxon>BOP clade</taxon>
        <taxon>Pooideae</taxon>
        <taxon>Triticodae</taxon>
        <taxon>Triticeae</taxon>
        <taxon>Triticinae</taxon>
        <taxon>Triticum</taxon>
    </lineage>
</organism>
<evidence type="ECO:0000313" key="4">
    <source>
        <dbReference type="Proteomes" id="UP000324705"/>
    </source>
</evidence>
<proteinExistence type="predicted"/>
<feature type="region of interest" description="Disordered" evidence="1">
    <location>
        <begin position="60"/>
        <end position="208"/>
    </location>
</feature>
<evidence type="ECO:0000313" key="3">
    <source>
        <dbReference type="EMBL" id="VAH71397.1"/>
    </source>
</evidence>
<reference evidence="3 4" key="1">
    <citation type="submission" date="2017-09" db="EMBL/GenBank/DDBJ databases">
        <authorList>
            <consortium name="International Durum Wheat Genome Sequencing Consortium (IDWGSC)"/>
            <person name="Milanesi L."/>
        </authorList>
    </citation>
    <scope>NUCLEOTIDE SEQUENCE [LARGE SCALE GENOMIC DNA]</scope>
    <source>
        <strain evidence="4">cv. Svevo</strain>
    </source>
</reference>
<feature type="compositionally biased region" description="Low complexity" evidence="1">
    <location>
        <begin position="170"/>
        <end position="204"/>
    </location>
</feature>
<feature type="signal peptide" evidence="2">
    <location>
        <begin position="1"/>
        <end position="19"/>
    </location>
</feature>
<gene>
    <name evidence="3" type="ORF">TRITD_3Bv1G009380</name>
</gene>
<evidence type="ECO:0000256" key="2">
    <source>
        <dbReference type="SAM" id="SignalP"/>
    </source>
</evidence>
<dbReference type="Proteomes" id="UP000324705">
    <property type="component" value="Chromosome 3B"/>
</dbReference>
<dbReference type="AlphaFoldDB" id="A0A9R1RW64"/>
<keyword evidence="2" id="KW-0732">Signal</keyword>
<evidence type="ECO:0000256" key="1">
    <source>
        <dbReference type="SAM" id="MobiDB-lite"/>
    </source>
</evidence>
<feature type="compositionally biased region" description="Low complexity" evidence="1">
    <location>
        <begin position="136"/>
        <end position="145"/>
    </location>
</feature>
<dbReference type="Gramene" id="TRITD3Bv1G009380.1">
    <property type="protein sequence ID" value="TRITD3Bv1G009380.1"/>
    <property type="gene ID" value="TRITD3Bv1G009380"/>
</dbReference>
<name>A0A9R1RW64_TRITD</name>
<feature type="compositionally biased region" description="Low complexity" evidence="1">
    <location>
        <begin position="95"/>
        <end position="126"/>
    </location>
</feature>
<feature type="chain" id="PRO_5040459956" evidence="2">
    <location>
        <begin position="20"/>
        <end position="228"/>
    </location>
</feature>
<accession>A0A9R1RW64</accession>